<accession>A0A1C3J014</accession>
<protein>
    <submittedName>
        <fullName evidence="7">Leucine efflux protein</fullName>
    </submittedName>
</protein>
<dbReference type="GeneID" id="94232728"/>
<comment type="subcellular location">
    <subcellularLocation>
        <location evidence="1">Cell membrane</location>
        <topology evidence="1">Multi-pass membrane protein</topology>
    </subcellularLocation>
</comment>
<keyword evidence="3 6" id="KW-0812">Transmembrane</keyword>
<evidence type="ECO:0000256" key="6">
    <source>
        <dbReference type="SAM" id="Phobius"/>
    </source>
</evidence>
<feature type="transmembrane region" description="Helical" evidence="6">
    <location>
        <begin position="189"/>
        <end position="207"/>
    </location>
</feature>
<feature type="transmembrane region" description="Helical" evidence="6">
    <location>
        <begin position="75"/>
        <end position="94"/>
    </location>
</feature>
<evidence type="ECO:0000256" key="2">
    <source>
        <dbReference type="ARBA" id="ARBA00022475"/>
    </source>
</evidence>
<feature type="transmembrane region" description="Helical" evidence="6">
    <location>
        <begin position="146"/>
        <end position="168"/>
    </location>
</feature>
<dbReference type="PANTHER" id="PTHR30086:SF20">
    <property type="entry name" value="ARGININE EXPORTER PROTEIN ARGO-RELATED"/>
    <property type="match status" value="1"/>
</dbReference>
<evidence type="ECO:0000256" key="4">
    <source>
        <dbReference type="ARBA" id="ARBA00022989"/>
    </source>
</evidence>
<evidence type="ECO:0000313" key="8">
    <source>
        <dbReference type="Proteomes" id="UP000092876"/>
    </source>
</evidence>
<gene>
    <name evidence="7" type="primary">leuE_3</name>
    <name evidence="7" type="ORF">VAT7223_03433</name>
</gene>
<feature type="transmembrane region" description="Helical" evidence="6">
    <location>
        <begin position="39"/>
        <end position="63"/>
    </location>
</feature>
<dbReference type="Proteomes" id="UP000092876">
    <property type="component" value="Unassembled WGS sequence"/>
</dbReference>
<dbReference type="RefSeq" id="WP_065679882.1">
    <property type="nucleotide sequence ID" value="NZ_AP025460.1"/>
</dbReference>
<dbReference type="InterPro" id="IPR001123">
    <property type="entry name" value="LeuE-type"/>
</dbReference>
<keyword evidence="5 6" id="KW-0472">Membrane</keyword>
<reference evidence="8" key="1">
    <citation type="submission" date="2016-06" db="EMBL/GenBank/DDBJ databases">
        <authorList>
            <person name="Rodrigo-Torres Lidia"/>
            <person name="Arahal R.David."/>
        </authorList>
    </citation>
    <scope>NUCLEOTIDE SEQUENCE [LARGE SCALE GENOMIC DNA]</scope>
    <source>
        <strain evidence="8">CECT 7223</strain>
    </source>
</reference>
<evidence type="ECO:0000313" key="7">
    <source>
        <dbReference type="EMBL" id="SBS66928.1"/>
    </source>
</evidence>
<keyword evidence="4 6" id="KW-1133">Transmembrane helix</keyword>
<name>A0A1C3J014_9VIBR</name>
<evidence type="ECO:0000256" key="1">
    <source>
        <dbReference type="ARBA" id="ARBA00004651"/>
    </source>
</evidence>
<sequence>MISITELFTYLFVTLLYAFMPGPAMLYSIAQAVSGGKKVGIMAAFGLHIGGYFHVILAVLGLSSVLLANPSLYSAIQKLGALYLVWLGFQRIYLSKKLRITSCESSLTSPKRTFIDSVIVDILNPKAAIFYLAFLPQFVNEAGSVAVWLQLLILGVVTNLLFSSADLLSVLMASHLQKKFQARSNWVDFFSRWSGSIFILLGVMVLVNSSYN</sequence>
<feature type="transmembrane region" description="Helical" evidence="6">
    <location>
        <begin position="114"/>
        <end position="134"/>
    </location>
</feature>
<dbReference type="EMBL" id="FLQP01000053">
    <property type="protein sequence ID" value="SBS66928.1"/>
    <property type="molecule type" value="Genomic_DNA"/>
</dbReference>
<proteinExistence type="predicted"/>
<keyword evidence="2" id="KW-1003">Cell membrane</keyword>
<evidence type="ECO:0000256" key="3">
    <source>
        <dbReference type="ARBA" id="ARBA00022692"/>
    </source>
</evidence>
<dbReference type="GO" id="GO:0005886">
    <property type="term" value="C:plasma membrane"/>
    <property type="evidence" value="ECO:0007669"/>
    <property type="project" value="UniProtKB-SubCell"/>
</dbReference>
<dbReference type="AlphaFoldDB" id="A0A1C3J014"/>
<dbReference type="PANTHER" id="PTHR30086">
    <property type="entry name" value="ARGININE EXPORTER PROTEIN ARGO"/>
    <property type="match status" value="1"/>
</dbReference>
<organism evidence="7 8">
    <name type="scientific">Vibrio atlanticus</name>
    <dbReference type="NCBI Taxonomy" id="693153"/>
    <lineage>
        <taxon>Bacteria</taxon>
        <taxon>Pseudomonadati</taxon>
        <taxon>Pseudomonadota</taxon>
        <taxon>Gammaproteobacteria</taxon>
        <taxon>Vibrionales</taxon>
        <taxon>Vibrionaceae</taxon>
        <taxon>Vibrio</taxon>
    </lineage>
</organism>
<dbReference type="GO" id="GO:0015171">
    <property type="term" value="F:amino acid transmembrane transporter activity"/>
    <property type="evidence" value="ECO:0007669"/>
    <property type="project" value="TreeGrafter"/>
</dbReference>
<dbReference type="Pfam" id="PF01810">
    <property type="entry name" value="LysE"/>
    <property type="match status" value="1"/>
</dbReference>
<evidence type="ECO:0000256" key="5">
    <source>
        <dbReference type="ARBA" id="ARBA00023136"/>
    </source>
</evidence>
<feature type="transmembrane region" description="Helical" evidence="6">
    <location>
        <begin position="7"/>
        <end position="27"/>
    </location>
</feature>
<dbReference type="PIRSF" id="PIRSF006324">
    <property type="entry name" value="LeuE"/>
    <property type="match status" value="1"/>
</dbReference>